<accession>A0ABS4BNS4</accession>
<dbReference type="NCBIfam" id="TIGR04131">
    <property type="entry name" value="Bac_Flav_CTERM"/>
    <property type="match status" value="1"/>
</dbReference>
<feature type="chain" id="PRO_5047132857" evidence="1">
    <location>
        <begin position="25"/>
        <end position="2757"/>
    </location>
</feature>
<evidence type="ECO:0000313" key="3">
    <source>
        <dbReference type="Proteomes" id="UP000670776"/>
    </source>
</evidence>
<keyword evidence="1" id="KW-0732">Signal</keyword>
<dbReference type="InterPro" id="IPR047589">
    <property type="entry name" value="DUF11_rpt"/>
</dbReference>
<dbReference type="RefSeq" id="WP_209651522.1">
    <property type="nucleotide sequence ID" value="NZ_JAGJCB010000001.1"/>
</dbReference>
<dbReference type="EMBL" id="JAGJCB010000001">
    <property type="protein sequence ID" value="MBP0902250.1"/>
    <property type="molecule type" value="Genomic_DNA"/>
</dbReference>
<dbReference type="InterPro" id="IPR025667">
    <property type="entry name" value="SprB_repeat"/>
</dbReference>
<dbReference type="Proteomes" id="UP000670776">
    <property type="component" value="Unassembled WGS sequence"/>
</dbReference>
<dbReference type="NCBIfam" id="TIGR01451">
    <property type="entry name" value="B_ant_repeat"/>
    <property type="match status" value="1"/>
</dbReference>
<dbReference type="Gene3D" id="2.60.40.740">
    <property type="match status" value="1"/>
</dbReference>
<comment type="caution">
    <text evidence="2">The sequence shown here is derived from an EMBL/GenBank/DDBJ whole genome shotgun (WGS) entry which is preliminary data.</text>
</comment>
<dbReference type="Pfam" id="PF13585">
    <property type="entry name" value="CHU_C"/>
    <property type="match status" value="1"/>
</dbReference>
<sequence length="2757" mass="291197">MRKTTFFNLLIVLFAILSFNSVIAQNLVPFNPRYDEAIKGDILLIGNSNMGVHATNPYSGTNNNESSTNRDQMVYVDIDNDGNTFNSSSADLDVPNDVNCYKIVYAGLYWSSVVKGNTAMEQIKFKTPGSSTYLDITGTQIYYQNSSNNRNSNTYAYYHDVTNILTSLSDPEGTYTVANISSMTSAMMNSGDGRNTEGLSAGWSLFVIYEDPLLPSKYITSFDGFTKIDNQAPNTQQDFVINGFKTIPMGPVRAKYAFSALEGDRGWTQDYLEINGTRISATNSSGTTIRPNNNFFNSTVSIIDPVTNSPVLFTDRNPASANTLGFDAGIINIPNAGNSLIANGDTSANIRLGTNTDIYYFYFSAFAIEIIAPNIVLTKIVEDVNGNDIGGQIVDLGDELYYTIGFQNTGNDDATDLTIRDILPTNIVFNYPSDIGVLPTGVTVQSYNAATRELIFRVDPSVVEEHDPISEIRFKVTVVSTCSLLSNACSNNIDNQAYATYKGTINPDFTISDDPSYNSNSGCLLTPGATNFLADLNNCTFEEEVILCGDSTVLTAGSGYDAYSWSTSPSGTPVIGNTRSITVTTPGTYYVHNTAIAPCQSTDQVFDVITFGANVTNPVLPFADQVVECPNDGKKLPNIFLCGANDSRFIETNITDTSSIIWEKLDETSCAAVTQKDCANENPACTWNQVGTGPNFTADTAGQYRLTLNYTGGCFNQFYFNVYENLLVPTVTSRDIYCTTPGEISIGGVPSGYEYSIDGTNYQTSNVFSITTPNLYPVYIRQIGITPNPCIFTVPDVQIRQRNFTASSVVVQPYCNGEKGSVKLAANNVRPQYFYAIYQGATLINSVGPINESDYTFANLNPGAYTATVSTEDGCTATINFDIINPPLLTATSALTKPLTCTDGEITVYPAGGTPPYYYFVNSTTVFQGEPIIEVTTPGVYNITVMDSNNCSAVTSITVNATPAPDFNVSKTDILCTNAGDVGNITFNVTNANGNSLMYSIDNGVTFFNSPVFNGLAAGNYDAVVQYSIGTDVCLSTPQPITITTTTAINGTATLTTPYTCTTNGVITVSGVSGGTSPYTYSIDGVNFQPGLTFSGLVNGTYTVTIRDANDCTFATAPITIDPLNPPTDLSFSNTPLSCPSITSSVTLTATGGVGTLEYQIIAPAASATAYQTSNTFNGLSPNTYTFRVKDANDCIYTESYTIAPLVPITLKTVLTKDLDCTASPDAIITGTFSGGVAPFTYAVSINGAAYSSLGTTTSPFSYSTPTSGTYQFLVTDANGCTAESSVHTVNAISPPSFSVVQTQPILCPGDSSAAIRITIDNTVGTPAFVVNVNNDTTGTNYGTQTSGLTAGTYTITLTDSKSCTDTKTIVISEPTPINVTHHAVDITCDAIFGISKGSVIIDAVSGGTAPYNYFVTGTNGYSASELNSAGTTSFTFDVVDFGLYQINVVDANGCSVLIEDVLVASPPNNLDITITPTANCLTGGEAEVRIGTALASVGPFYFSIYRGPTSVYPNPVGTWFPEDAYQSKKTTFTGLVPGVTYTFIVYDDATNCSYYQTATAPIPTNSTLTTSALTANNITCVGSADGNVSFTINSVYGVATTVNYEIWDSLSTTPTGISGTGVVPAGGSLPIANLGPLPYGTYFVLISETVGPNAGCGVVTDPFNISESAIDLSISATVDKNANCNTNSGVISAIARDGTAPYLYQLTTSATAPLATDPLWASASTFNRDAGSYYAHVKDAYGCIKTTAVVFIPSDPSPVISATLNNQCTDVEGSFAIDVVLATAGIAPYAYSIDGGAFQTKTAPFTISNLASGSHTVEVRDANGCGNLAIVNIEAPLGLTPVITAAPTCNDDDGELTLTGTGGSGSYTFSISPSPATASISGNVISGLPSGTYTVTMTDTATLCTADVEVYLPATTLPTITLGAPTQVTCFGDSNGTFEITVNGYSGPYSFEVFNSSGTSINGVVSANTSTNPLLVTGIPAGNYTVVVTETASPFCSASSNVVNIASPINPLSVTALETSNVTCDDNKGTISATATGGYGPYEYELTGSATVAYSANGNFRNLSAGTYTVNVRDSGGCIASDNVTLTIPSPINAVVTANTTTLSCLGDKNATITANAVSGGQGSNYSYTLHMVSPIVTASGPQSSSVFSGLGAGTYNVVVTDGYNCQFTSPNIVITEPTQVEATLVKATSQTCTTNATLRLSATGGTGPYTYSDTPNFATVLGTFMSQSSAISVPAGTYMYYVRDANGCVANVSNQIKIDPLPTLVVNLDTTNASINCSGDTTGVIIAKAEGGLGSYVYTLQDGSGTNIPGAIQNSPGVFTELSVGTYQVRVDSGDCLTTTSPITISQPASPLVANFVPTNITCPGINNGQLEITASGGTGIIKYAISPRLDQFFESPIFENLSPGNYQAMAQDELGCFVTYDFVIDEPLPVTITIVPNSMIPEVCTGDMDGEFSIDISGGTAPYSVAIDDINGPYTTGTPTQTQFDFTNLDGGDKIVYVRDALGCESEWNITMPESVTINPVATVVFGCTNNVSTNTVTVTVDASINNPADLDYSLNGGTYQASNQFVNVPAGLGHYIDVRHTNGCIKRTASFDIEQYNPLTLVLQDGAINEIVAVAAGGSGTYEYTLNGESKGSTNTFFIYESGNYTVTVTDSNGCFASATRYFEFIDLCIPNYFTPDKNSNYEWGPGCASQYRNLKFHIFDRYGRRVATLGVDEKWDGKYNGLELPTGDYWYVVKLNEIKYDREFVGHFTLYR</sequence>
<gene>
    <name evidence="2" type="ORF">J8H85_00290</name>
</gene>
<evidence type="ECO:0000256" key="1">
    <source>
        <dbReference type="SAM" id="SignalP"/>
    </source>
</evidence>
<evidence type="ECO:0000313" key="2">
    <source>
        <dbReference type="EMBL" id="MBP0902250.1"/>
    </source>
</evidence>
<dbReference type="InterPro" id="IPR026341">
    <property type="entry name" value="T9SS_type_B"/>
</dbReference>
<dbReference type="Pfam" id="PF13573">
    <property type="entry name" value="SprB"/>
    <property type="match status" value="6"/>
</dbReference>
<keyword evidence="3" id="KW-1185">Reference proteome</keyword>
<protein>
    <submittedName>
        <fullName evidence="2">T9SS type B sorting domain-containing protein</fullName>
    </submittedName>
</protein>
<name>A0ABS4BNS4_9FLAO</name>
<reference evidence="2 3" key="1">
    <citation type="submission" date="2021-04" db="EMBL/GenBank/DDBJ databases">
        <title>Mariniflexile gromovii gen. nov., sp. nov., a gliding bacterium isolated from the sea urchin Strongylocentrotus intermedius.</title>
        <authorList>
            <person name="Ko S."/>
            <person name="Le V."/>
            <person name="Ahn C.-Y."/>
            <person name="Oh H.-M."/>
        </authorList>
    </citation>
    <scope>NUCLEOTIDE SEQUENCE [LARGE SCALE GENOMIC DNA]</scope>
    <source>
        <strain evidence="2 3">KCTC 12570</strain>
    </source>
</reference>
<proteinExistence type="predicted"/>
<feature type="signal peptide" evidence="1">
    <location>
        <begin position="1"/>
        <end position="24"/>
    </location>
</feature>
<organism evidence="2 3">
    <name type="scientific">Mariniflexile gromovii</name>
    <dbReference type="NCBI Taxonomy" id="362523"/>
    <lineage>
        <taxon>Bacteria</taxon>
        <taxon>Pseudomonadati</taxon>
        <taxon>Bacteroidota</taxon>
        <taxon>Flavobacteriia</taxon>
        <taxon>Flavobacteriales</taxon>
        <taxon>Flavobacteriaceae</taxon>
        <taxon>Mariniflexile</taxon>
    </lineage>
</organism>